<comment type="subcellular location">
    <subcellularLocation>
        <location evidence="1 7">Cell membrane</location>
        <topology evidence="1 7">Multi-pass membrane protein</topology>
    </subcellularLocation>
</comment>
<feature type="domain" description="ABC transmembrane type-1" evidence="8">
    <location>
        <begin position="71"/>
        <end position="283"/>
    </location>
</feature>
<dbReference type="SUPFAM" id="SSF161098">
    <property type="entry name" value="MetI-like"/>
    <property type="match status" value="1"/>
</dbReference>
<evidence type="ECO:0000256" key="6">
    <source>
        <dbReference type="ARBA" id="ARBA00023136"/>
    </source>
</evidence>
<protein>
    <submittedName>
        <fullName evidence="9">ABC transporter permease</fullName>
    </submittedName>
</protein>
<dbReference type="InterPro" id="IPR035906">
    <property type="entry name" value="MetI-like_sf"/>
</dbReference>
<dbReference type="RefSeq" id="WP_062368464.1">
    <property type="nucleotide sequence ID" value="NZ_LNCD01000003.1"/>
</dbReference>
<keyword evidence="2 7" id="KW-0813">Transport</keyword>
<organism evidence="9 10">
    <name type="scientific">Rhizobium altiplani</name>
    <dbReference type="NCBI Taxonomy" id="1864509"/>
    <lineage>
        <taxon>Bacteria</taxon>
        <taxon>Pseudomonadati</taxon>
        <taxon>Pseudomonadota</taxon>
        <taxon>Alphaproteobacteria</taxon>
        <taxon>Hyphomicrobiales</taxon>
        <taxon>Rhizobiaceae</taxon>
        <taxon>Rhizobium/Agrobacterium group</taxon>
        <taxon>Rhizobium</taxon>
    </lineage>
</organism>
<dbReference type="Pfam" id="PF00528">
    <property type="entry name" value="BPD_transp_1"/>
    <property type="match status" value="1"/>
</dbReference>
<evidence type="ECO:0000256" key="2">
    <source>
        <dbReference type="ARBA" id="ARBA00022448"/>
    </source>
</evidence>
<evidence type="ECO:0000256" key="1">
    <source>
        <dbReference type="ARBA" id="ARBA00004651"/>
    </source>
</evidence>
<gene>
    <name evidence="9" type="ORF">AS026_27690</name>
</gene>
<feature type="transmembrane region" description="Helical" evidence="7">
    <location>
        <begin position="108"/>
        <end position="128"/>
    </location>
</feature>
<reference evidence="9 10" key="1">
    <citation type="submission" date="2015-11" db="EMBL/GenBank/DDBJ databases">
        <title>Draft Genome Sequence of the Strain BR 10423 (Rhizobium sp.) isolated from nodules of Mimosa pudica.</title>
        <authorList>
            <person name="Barauna A.C."/>
            <person name="Zilli J.E."/>
            <person name="Simoes-Araujo J.L."/>
            <person name="Reis V.M."/>
            <person name="James E.K."/>
            <person name="Reis F.B.Jr."/>
            <person name="Rouws L.F."/>
            <person name="Passos S.R."/>
            <person name="Gois S.R."/>
        </authorList>
    </citation>
    <scope>NUCLEOTIDE SEQUENCE [LARGE SCALE GENOMIC DNA]</scope>
    <source>
        <strain evidence="9 10">BR10423</strain>
    </source>
</reference>
<evidence type="ECO:0000313" key="9">
    <source>
        <dbReference type="EMBL" id="KWV60077.1"/>
    </source>
</evidence>
<feature type="transmembrane region" description="Helical" evidence="7">
    <location>
        <begin position="215"/>
        <end position="235"/>
    </location>
</feature>
<comment type="similarity">
    <text evidence="7">Belongs to the binding-protein-dependent transport system permease family.</text>
</comment>
<keyword evidence="4 7" id="KW-0812">Transmembrane</keyword>
<evidence type="ECO:0000256" key="3">
    <source>
        <dbReference type="ARBA" id="ARBA00022475"/>
    </source>
</evidence>
<dbReference type="Gene3D" id="1.10.3720.10">
    <property type="entry name" value="MetI-like"/>
    <property type="match status" value="1"/>
</dbReference>
<feature type="transmembrane region" description="Helical" evidence="7">
    <location>
        <begin position="75"/>
        <end position="96"/>
    </location>
</feature>
<dbReference type="Proteomes" id="UP000068164">
    <property type="component" value="Unassembled WGS sequence"/>
</dbReference>
<dbReference type="GO" id="GO:0055085">
    <property type="term" value="P:transmembrane transport"/>
    <property type="evidence" value="ECO:0007669"/>
    <property type="project" value="InterPro"/>
</dbReference>
<dbReference type="EMBL" id="LNCD01000003">
    <property type="protein sequence ID" value="KWV60077.1"/>
    <property type="molecule type" value="Genomic_DNA"/>
</dbReference>
<keyword evidence="6 7" id="KW-0472">Membrane</keyword>
<keyword evidence="3" id="KW-1003">Cell membrane</keyword>
<dbReference type="PANTHER" id="PTHR30193:SF37">
    <property type="entry name" value="INNER MEMBRANE ABC TRANSPORTER PERMEASE PROTEIN YCJO"/>
    <property type="match status" value="1"/>
</dbReference>
<dbReference type="InterPro" id="IPR051393">
    <property type="entry name" value="ABC_transporter_permease"/>
</dbReference>
<name>A0A120FRG3_9HYPH</name>
<feature type="transmembrane region" description="Helical" evidence="7">
    <location>
        <begin position="156"/>
        <end position="181"/>
    </location>
</feature>
<evidence type="ECO:0000259" key="8">
    <source>
        <dbReference type="PROSITE" id="PS50928"/>
    </source>
</evidence>
<feature type="transmembrane region" description="Helical" evidence="7">
    <location>
        <begin position="16"/>
        <end position="38"/>
    </location>
</feature>
<dbReference type="PROSITE" id="PS50928">
    <property type="entry name" value="ABC_TM1"/>
    <property type="match status" value="1"/>
</dbReference>
<dbReference type="GO" id="GO:0005886">
    <property type="term" value="C:plasma membrane"/>
    <property type="evidence" value="ECO:0007669"/>
    <property type="project" value="UniProtKB-SubCell"/>
</dbReference>
<dbReference type="OrthoDB" id="7939379at2"/>
<comment type="caution">
    <text evidence="9">The sequence shown here is derived from an EMBL/GenBank/DDBJ whole genome shotgun (WGS) entry which is preliminary data.</text>
</comment>
<sequence>MTQPIHMNESRLRNGLFVAPFLLVFVCLLVIPLFWGFWLGLTKADLFGPGKFVGLANYTRLFNDRIFRGAVLNTLYFVVLTVPVLAVFGLALALALNRKTRFASVMRAVFFASSVLSVTVVTLIWRIVFIPDIGLLSNIFGWFGLPQVTFLSNARLALPAVAIATVWWGVGLPMMLFLAALQQVPGEIYEAAALDNAGRWKTLWRITLPSIRRTFLLVLIIQSVLQFQVFGQAQLMTQGGPNNASRPIVLYIYDVAFTRFDVGMGAATSQVLFAIILMAGMLQYFLSNRRGENR</sequence>
<dbReference type="InterPro" id="IPR000515">
    <property type="entry name" value="MetI-like"/>
</dbReference>
<dbReference type="AlphaFoldDB" id="A0A120FRG3"/>
<evidence type="ECO:0000313" key="10">
    <source>
        <dbReference type="Proteomes" id="UP000068164"/>
    </source>
</evidence>
<evidence type="ECO:0000256" key="7">
    <source>
        <dbReference type="RuleBase" id="RU363032"/>
    </source>
</evidence>
<dbReference type="CDD" id="cd06261">
    <property type="entry name" value="TM_PBP2"/>
    <property type="match status" value="1"/>
</dbReference>
<dbReference type="PANTHER" id="PTHR30193">
    <property type="entry name" value="ABC TRANSPORTER PERMEASE PROTEIN"/>
    <property type="match status" value="1"/>
</dbReference>
<keyword evidence="10" id="KW-1185">Reference proteome</keyword>
<evidence type="ECO:0000256" key="5">
    <source>
        <dbReference type="ARBA" id="ARBA00022989"/>
    </source>
</evidence>
<evidence type="ECO:0000256" key="4">
    <source>
        <dbReference type="ARBA" id="ARBA00022692"/>
    </source>
</evidence>
<proteinExistence type="inferred from homology"/>
<feature type="transmembrane region" description="Helical" evidence="7">
    <location>
        <begin position="267"/>
        <end position="286"/>
    </location>
</feature>
<keyword evidence="5 7" id="KW-1133">Transmembrane helix</keyword>
<accession>A0A120FRG3</accession>